<accession>A0A8T0TE15</accession>
<dbReference type="Gene3D" id="3.90.1320.10">
    <property type="entry name" value="Outer-capsid protein sigma 3, large lobe"/>
    <property type="match status" value="1"/>
</dbReference>
<dbReference type="InterPro" id="IPR053168">
    <property type="entry name" value="Glutamic_endopeptidase"/>
</dbReference>
<dbReference type="AlphaFoldDB" id="A0A8T0TE15"/>
<evidence type="ECO:0000259" key="2">
    <source>
        <dbReference type="PROSITE" id="PS52045"/>
    </source>
</evidence>
<keyword evidence="4" id="KW-1185">Reference proteome</keyword>
<evidence type="ECO:0000313" key="3">
    <source>
        <dbReference type="EMBL" id="KAG2607878.1"/>
    </source>
</evidence>
<reference evidence="3" key="1">
    <citation type="submission" date="2020-05" db="EMBL/GenBank/DDBJ databases">
        <title>WGS assembly of Panicum virgatum.</title>
        <authorList>
            <person name="Lovell J.T."/>
            <person name="Jenkins J."/>
            <person name="Shu S."/>
            <person name="Juenger T.E."/>
            <person name="Schmutz J."/>
        </authorList>
    </citation>
    <scope>NUCLEOTIDE SEQUENCE</scope>
    <source>
        <strain evidence="3">AP13</strain>
    </source>
</reference>
<dbReference type="EMBL" id="CM029044">
    <property type="protein sequence ID" value="KAG2607878.1"/>
    <property type="molecule type" value="Genomic_DNA"/>
</dbReference>
<feature type="domain" description="Neprosin PEP catalytic" evidence="2">
    <location>
        <begin position="52"/>
        <end position="298"/>
    </location>
</feature>
<evidence type="ECO:0000256" key="1">
    <source>
        <dbReference type="SAM" id="SignalP"/>
    </source>
</evidence>
<proteinExistence type="predicted"/>
<dbReference type="PANTHER" id="PTHR31589">
    <property type="entry name" value="PROTEIN, PUTATIVE (DUF239)-RELATED-RELATED"/>
    <property type="match status" value="1"/>
</dbReference>
<comment type="caution">
    <text evidence="3">The sequence shown here is derived from an EMBL/GenBank/DDBJ whole genome shotgun (WGS) entry which is preliminary data.</text>
</comment>
<organism evidence="3 4">
    <name type="scientific">Panicum virgatum</name>
    <name type="common">Blackwell switchgrass</name>
    <dbReference type="NCBI Taxonomy" id="38727"/>
    <lineage>
        <taxon>Eukaryota</taxon>
        <taxon>Viridiplantae</taxon>
        <taxon>Streptophyta</taxon>
        <taxon>Embryophyta</taxon>
        <taxon>Tracheophyta</taxon>
        <taxon>Spermatophyta</taxon>
        <taxon>Magnoliopsida</taxon>
        <taxon>Liliopsida</taxon>
        <taxon>Poales</taxon>
        <taxon>Poaceae</taxon>
        <taxon>PACMAD clade</taxon>
        <taxon>Panicoideae</taxon>
        <taxon>Panicodae</taxon>
        <taxon>Paniceae</taxon>
        <taxon>Panicinae</taxon>
        <taxon>Panicum</taxon>
        <taxon>Panicum sect. Hiantes</taxon>
    </lineage>
</organism>
<evidence type="ECO:0000313" key="4">
    <source>
        <dbReference type="Proteomes" id="UP000823388"/>
    </source>
</evidence>
<dbReference type="PROSITE" id="PS52045">
    <property type="entry name" value="NEPROSIN_PEP_CD"/>
    <property type="match status" value="1"/>
</dbReference>
<dbReference type="PANTHER" id="PTHR31589:SF243">
    <property type="entry name" value="OS12G0490566 PROTEIN"/>
    <property type="match status" value="1"/>
</dbReference>
<sequence>MLRDLFIAIFVYASFLNAEATMSSYGVHPNIGVSLNRSSLFTNIDPMINGASSDGSEHAYVVTYIANTPPRNGYSGGMATMDVYSFPNRKIGDRIAAVMWISSNDDINAIEAGWLVDPSRYGDSKSHFFVAWTGNGFGNYPGCLDLDCNGFVPVNGAPITPGDTLELVNGQAKISFKIFKSRDDGDWWLHFGQDINNLHPVGFWPKSLFNKMEDHADIITWGGYTRCYGVNPSPPMGNGQWPGKNSASIQDIQFVDTNGRGYAVTPWALKVDSGNKKYYQTSPFINSMFYYGGPGGCIIRTP</sequence>
<feature type="chain" id="PRO_5035736842" description="Neprosin PEP catalytic domain-containing protein" evidence="1">
    <location>
        <begin position="21"/>
        <end position="302"/>
    </location>
</feature>
<feature type="signal peptide" evidence="1">
    <location>
        <begin position="1"/>
        <end position="20"/>
    </location>
</feature>
<dbReference type="InterPro" id="IPR004314">
    <property type="entry name" value="Neprosin"/>
</dbReference>
<keyword evidence="1" id="KW-0732">Signal</keyword>
<dbReference type="Proteomes" id="UP000823388">
    <property type="component" value="Chromosome 4N"/>
</dbReference>
<gene>
    <name evidence="3" type="ORF">PVAP13_4NG307500</name>
</gene>
<name>A0A8T0TE15_PANVG</name>
<protein>
    <recommendedName>
        <fullName evidence="2">Neprosin PEP catalytic domain-containing protein</fullName>
    </recommendedName>
</protein>
<dbReference type="Pfam" id="PF03080">
    <property type="entry name" value="Neprosin"/>
    <property type="match status" value="1"/>
</dbReference>